<keyword evidence="1" id="KW-1133">Transmembrane helix</keyword>
<dbReference type="AlphaFoldDB" id="A0A0C3PCR7"/>
<dbReference type="PROSITE" id="PS51257">
    <property type="entry name" value="PROKAR_LIPOPROTEIN"/>
    <property type="match status" value="1"/>
</dbReference>
<evidence type="ECO:0000256" key="1">
    <source>
        <dbReference type="SAM" id="Phobius"/>
    </source>
</evidence>
<organism evidence="2 3">
    <name type="scientific">Phlebiopsis gigantea (strain 11061_1 CR5-6)</name>
    <name type="common">White-rot fungus</name>
    <name type="synonym">Peniophora gigantea</name>
    <dbReference type="NCBI Taxonomy" id="745531"/>
    <lineage>
        <taxon>Eukaryota</taxon>
        <taxon>Fungi</taxon>
        <taxon>Dikarya</taxon>
        <taxon>Basidiomycota</taxon>
        <taxon>Agaricomycotina</taxon>
        <taxon>Agaricomycetes</taxon>
        <taxon>Polyporales</taxon>
        <taxon>Phanerochaetaceae</taxon>
        <taxon>Phlebiopsis</taxon>
    </lineage>
</organism>
<sequence>MALREADLSSVDTGILLPACTLTSLLSCAATAAFLSNDLDAKLREARLILDIIKTQIVELRVLDADCSIQGVAEHKTADLTSLRELAEEYEIEYWEHRFNVNQQCTIYWRIWRIWGSRLANDVNMFLKSIKEFESDFCTTSKMIRRAALEATKRSQI</sequence>
<proteinExistence type="predicted"/>
<protein>
    <submittedName>
        <fullName evidence="2">Uncharacterized protein</fullName>
    </submittedName>
</protein>
<gene>
    <name evidence="2" type="ORF">PHLGIDRAFT_270704</name>
</gene>
<evidence type="ECO:0000313" key="3">
    <source>
        <dbReference type="Proteomes" id="UP000053257"/>
    </source>
</evidence>
<feature type="transmembrane region" description="Helical" evidence="1">
    <location>
        <begin position="15"/>
        <end position="35"/>
    </location>
</feature>
<keyword evidence="1" id="KW-0812">Transmembrane</keyword>
<keyword evidence="3" id="KW-1185">Reference proteome</keyword>
<dbReference type="HOGENOM" id="CLU_1678569_0_0_1"/>
<reference evidence="2 3" key="1">
    <citation type="journal article" date="2014" name="PLoS Genet.">
        <title>Analysis of the Phlebiopsis gigantea genome, transcriptome and secretome provides insight into its pioneer colonization strategies of wood.</title>
        <authorList>
            <person name="Hori C."/>
            <person name="Ishida T."/>
            <person name="Igarashi K."/>
            <person name="Samejima M."/>
            <person name="Suzuki H."/>
            <person name="Master E."/>
            <person name="Ferreira P."/>
            <person name="Ruiz-Duenas F.J."/>
            <person name="Held B."/>
            <person name="Canessa P."/>
            <person name="Larrondo L.F."/>
            <person name="Schmoll M."/>
            <person name="Druzhinina I.S."/>
            <person name="Kubicek C.P."/>
            <person name="Gaskell J.A."/>
            <person name="Kersten P."/>
            <person name="St John F."/>
            <person name="Glasner J."/>
            <person name="Sabat G."/>
            <person name="Splinter BonDurant S."/>
            <person name="Syed K."/>
            <person name="Yadav J."/>
            <person name="Mgbeahuruike A.C."/>
            <person name="Kovalchuk A."/>
            <person name="Asiegbu F.O."/>
            <person name="Lackner G."/>
            <person name="Hoffmeister D."/>
            <person name="Rencoret J."/>
            <person name="Gutierrez A."/>
            <person name="Sun H."/>
            <person name="Lindquist E."/>
            <person name="Barry K."/>
            <person name="Riley R."/>
            <person name="Grigoriev I.V."/>
            <person name="Henrissat B."/>
            <person name="Kues U."/>
            <person name="Berka R.M."/>
            <person name="Martinez A.T."/>
            <person name="Covert S.F."/>
            <person name="Blanchette R.A."/>
            <person name="Cullen D."/>
        </authorList>
    </citation>
    <scope>NUCLEOTIDE SEQUENCE [LARGE SCALE GENOMIC DNA]</scope>
    <source>
        <strain evidence="2 3">11061_1 CR5-6</strain>
    </source>
</reference>
<keyword evidence="1" id="KW-0472">Membrane</keyword>
<name>A0A0C3PCR7_PHLG1</name>
<dbReference type="EMBL" id="KN840643">
    <property type="protein sequence ID" value="KIP02953.1"/>
    <property type="molecule type" value="Genomic_DNA"/>
</dbReference>
<evidence type="ECO:0000313" key="2">
    <source>
        <dbReference type="EMBL" id="KIP02953.1"/>
    </source>
</evidence>
<accession>A0A0C3PCR7</accession>
<dbReference type="Proteomes" id="UP000053257">
    <property type="component" value="Unassembled WGS sequence"/>
</dbReference>